<organism evidence="2 3">
    <name type="scientific">Nitratidesulfovibrio vulgaris (strain DP4)</name>
    <name type="common">Desulfovibrio vulgaris</name>
    <dbReference type="NCBI Taxonomy" id="391774"/>
    <lineage>
        <taxon>Bacteria</taxon>
        <taxon>Pseudomonadati</taxon>
        <taxon>Thermodesulfobacteriota</taxon>
        <taxon>Desulfovibrionia</taxon>
        <taxon>Desulfovibrionales</taxon>
        <taxon>Desulfovibrionaceae</taxon>
        <taxon>Nitratidesulfovibrio</taxon>
    </lineage>
</organism>
<dbReference type="RefSeq" id="WP_010937564.1">
    <property type="nucleotide sequence ID" value="NC_008751.1"/>
</dbReference>
<name>A0A0H3ABD8_NITV4</name>
<evidence type="ECO:0000313" key="2">
    <source>
        <dbReference type="EMBL" id="ABM29735.1"/>
    </source>
</evidence>
<dbReference type="HOGENOM" id="CLU_1466001_0_0_7"/>
<dbReference type="KEGG" id="dvl:Dvul_2724"/>
<reference evidence="3" key="1">
    <citation type="journal article" date="2009" name="Environ. Microbiol.">
        <title>Contribution of mobile genetic elements to Desulfovibrio vulgaris genome plasticity.</title>
        <authorList>
            <person name="Walker C.B."/>
            <person name="Stolyar S."/>
            <person name="Chivian D."/>
            <person name="Pinel N."/>
            <person name="Gabster J.A."/>
            <person name="Dehal P.S."/>
            <person name="He Z."/>
            <person name="Yang Z.K."/>
            <person name="Yen H.C."/>
            <person name="Zhou J."/>
            <person name="Wall J.D."/>
            <person name="Hazen T.C."/>
            <person name="Arkin A.P."/>
            <person name="Stahl D.A."/>
        </authorList>
    </citation>
    <scope>NUCLEOTIDE SEQUENCE [LARGE SCALE GENOMIC DNA]</scope>
    <source>
        <strain evidence="3">DP4</strain>
    </source>
</reference>
<proteinExistence type="predicted"/>
<keyword evidence="1" id="KW-0812">Transmembrane</keyword>
<gene>
    <name evidence="2" type="ordered locus">Dvul_2724</name>
</gene>
<dbReference type="EMBL" id="CP000527">
    <property type="protein sequence ID" value="ABM29735.1"/>
    <property type="molecule type" value="Genomic_DNA"/>
</dbReference>
<dbReference type="Proteomes" id="UP000009173">
    <property type="component" value="Chromosome"/>
</dbReference>
<keyword evidence="1" id="KW-0472">Membrane</keyword>
<protein>
    <submittedName>
        <fullName evidence="2">Uncharacterized protein</fullName>
    </submittedName>
</protein>
<dbReference type="AlphaFoldDB" id="A0A0H3ABD8"/>
<sequence length="184" mass="20164" precursor="true">MRFCTSISPSHSGRYATRTPHITERHREKTGRRNVLSSLQSAMAMCLLAFCLTALGGCASRQVAQDGLHLTGDGDRYAVLHIVPPMEGTDVPAAYVLGMTFPTSAFTRHGLDEAVVKTLRESDRVSFVVGFELEDAQGAYVREFYPQMSCTVGERTSRCVAAGLFDGVAAERVLQATTFRLIRE</sequence>
<evidence type="ECO:0000313" key="3">
    <source>
        <dbReference type="Proteomes" id="UP000009173"/>
    </source>
</evidence>
<feature type="transmembrane region" description="Helical" evidence="1">
    <location>
        <begin position="35"/>
        <end position="55"/>
    </location>
</feature>
<evidence type="ECO:0000256" key="1">
    <source>
        <dbReference type="SAM" id="Phobius"/>
    </source>
</evidence>
<keyword evidence="1" id="KW-1133">Transmembrane helix</keyword>
<accession>A0A0H3ABD8</accession>